<accession>A0A645ITE4</accession>
<reference evidence="1" key="1">
    <citation type="submission" date="2019-08" db="EMBL/GenBank/DDBJ databases">
        <authorList>
            <person name="Kucharzyk K."/>
            <person name="Murdoch R.W."/>
            <person name="Higgins S."/>
            <person name="Loffler F."/>
        </authorList>
    </citation>
    <scope>NUCLEOTIDE SEQUENCE</scope>
</reference>
<gene>
    <name evidence="1" type="ORF">SDC9_202106</name>
</gene>
<evidence type="ECO:0000313" key="1">
    <source>
        <dbReference type="EMBL" id="MPN54436.1"/>
    </source>
</evidence>
<proteinExistence type="predicted"/>
<comment type="caution">
    <text evidence="1">The sequence shown here is derived from an EMBL/GenBank/DDBJ whole genome shotgun (WGS) entry which is preliminary data.</text>
</comment>
<dbReference type="AlphaFoldDB" id="A0A645ITE4"/>
<sequence length="65" mass="6910">MDNPFGVFVQSGPELILIDFELAALGINRCRDSDIRHDQPDIVARPVGLAYRGIQGASKGGGDVA</sequence>
<organism evidence="1">
    <name type="scientific">bioreactor metagenome</name>
    <dbReference type="NCBI Taxonomy" id="1076179"/>
    <lineage>
        <taxon>unclassified sequences</taxon>
        <taxon>metagenomes</taxon>
        <taxon>ecological metagenomes</taxon>
    </lineage>
</organism>
<name>A0A645ITE4_9ZZZZ</name>
<dbReference type="EMBL" id="VSSQ01122654">
    <property type="protein sequence ID" value="MPN54436.1"/>
    <property type="molecule type" value="Genomic_DNA"/>
</dbReference>
<protein>
    <submittedName>
        <fullName evidence="1">Uncharacterized protein</fullName>
    </submittedName>
</protein>